<sequence>MAASEGSGPVDPDSLLGLQQPGETLPLGKQTGRPVSGRPAGPRIAGAAASPQGREAFSPAAQDDGRAASHPHFPARGFCSATSASASAAPPVSSIPHDAAQRLQKVPRVPARLLPPKPLETICVQVQPEQKKEKERSERSHAAIQRSKNVTLNQPLEKNSRIVALSVINPHIATVPRPQQFLLYKSSEPTLQLLLQKPLHPLGQVSSGKITHEVLNGLAVKGQENISVAIAASDSPNVTRTPSCSANSLTNHEKKYKYRVKKSLKVKTRSGRISKPPKYKAKDYKFIKTKDLADCHQSDSDDYAELSLEDDEGGGKEKEVCSLFGPLNYDLKPKSFKCQSCEKSYIGKGGLARHYKLNPAHRQEESSQSSPINRELLECTGQTSCESVHQTLSPPPISAPLINEIGSAVDLKNNLPIENKQQYSTSTEDGKLIEHQNTDLLYLGPGRPRQPRRCGRPKRAERSRYSGRYSRRSQFSSKCLNNMSAEHHSILRRKARLKELIQQCANEDFMELALPRFTTLVTVSEFLLMKVKKNYPTKALFPEVYREFEELHTIVKKMCQDYLSTPEVNNPLAIKNPKVAESLGIIGSDLEMQMVQTIDSSPECIKIADAPVCTEILGQKRATEGSDEMLPFAKKIRAENLLETVTISSSHGEIKERSPAYEGSGFPPEQNCGANICTGNTLQQKEHHKSLELEASNEIADTDQFLQGKAEVLQPSSVSGLDCSGYLFSRSERLPLASSECSQEKMVAAYSDNAASGISVFEICNSTASKKANQNPCQCMKKAIIMKNIKNLRKKRGFCH</sequence>
<feature type="region of interest" description="Disordered" evidence="2">
    <location>
        <begin position="1"/>
        <end position="74"/>
    </location>
</feature>
<name>A0AA35JSQ9_9SAUR</name>
<reference evidence="4" key="1">
    <citation type="submission" date="2022-12" db="EMBL/GenBank/DDBJ databases">
        <authorList>
            <person name="Alioto T."/>
            <person name="Alioto T."/>
            <person name="Gomez Garrido J."/>
        </authorList>
    </citation>
    <scope>NUCLEOTIDE SEQUENCE</scope>
</reference>
<feature type="compositionally biased region" description="Low complexity" evidence="2">
    <location>
        <begin position="36"/>
        <end position="51"/>
    </location>
</feature>
<organism evidence="4 5">
    <name type="scientific">Podarcis lilfordi</name>
    <name type="common">Lilford's wall lizard</name>
    <dbReference type="NCBI Taxonomy" id="74358"/>
    <lineage>
        <taxon>Eukaryota</taxon>
        <taxon>Metazoa</taxon>
        <taxon>Chordata</taxon>
        <taxon>Craniata</taxon>
        <taxon>Vertebrata</taxon>
        <taxon>Euteleostomi</taxon>
        <taxon>Lepidosauria</taxon>
        <taxon>Squamata</taxon>
        <taxon>Bifurcata</taxon>
        <taxon>Unidentata</taxon>
        <taxon>Episquamata</taxon>
        <taxon>Laterata</taxon>
        <taxon>Lacertibaenia</taxon>
        <taxon>Lacertidae</taxon>
        <taxon>Podarcis</taxon>
    </lineage>
</organism>
<dbReference type="PANTHER" id="PTHR16116">
    <property type="entry name" value="ZINC FINGER PROTEIN 839"/>
    <property type="match status" value="1"/>
</dbReference>
<evidence type="ECO:0000256" key="2">
    <source>
        <dbReference type="SAM" id="MobiDB-lite"/>
    </source>
</evidence>
<feature type="region of interest" description="Disordered" evidence="2">
    <location>
        <begin position="126"/>
        <end position="148"/>
    </location>
</feature>
<dbReference type="AlphaFoldDB" id="A0AA35JSQ9"/>
<dbReference type="EMBL" id="OX395126">
    <property type="protein sequence ID" value="CAI5764584.1"/>
    <property type="molecule type" value="Genomic_DNA"/>
</dbReference>
<evidence type="ECO:0000313" key="4">
    <source>
        <dbReference type="EMBL" id="CAI5764584.1"/>
    </source>
</evidence>
<proteinExistence type="predicted"/>
<evidence type="ECO:0000256" key="1">
    <source>
        <dbReference type="PROSITE-ProRule" id="PRU00042"/>
    </source>
</evidence>
<dbReference type="InterPro" id="IPR039946">
    <property type="entry name" value="ZN839"/>
</dbReference>
<feature type="compositionally biased region" description="Basic and acidic residues" evidence="2">
    <location>
        <begin position="129"/>
        <end position="141"/>
    </location>
</feature>
<dbReference type="Pfam" id="PF15961">
    <property type="entry name" value="DUF4764"/>
    <property type="match status" value="1"/>
</dbReference>
<keyword evidence="1" id="KW-0862">Zinc</keyword>
<keyword evidence="1" id="KW-0863">Zinc-finger</keyword>
<dbReference type="InterPro" id="IPR031885">
    <property type="entry name" value="DUF4764"/>
</dbReference>
<gene>
    <name evidence="4" type="ORF">PODLI_1B037782</name>
</gene>
<feature type="region of interest" description="Disordered" evidence="2">
    <location>
        <begin position="441"/>
        <end position="467"/>
    </location>
</feature>
<accession>A0AA35JSQ9</accession>
<keyword evidence="1" id="KW-0479">Metal-binding</keyword>
<dbReference type="PROSITE" id="PS50157">
    <property type="entry name" value="ZINC_FINGER_C2H2_2"/>
    <property type="match status" value="1"/>
</dbReference>
<evidence type="ECO:0000259" key="3">
    <source>
        <dbReference type="PROSITE" id="PS50157"/>
    </source>
</evidence>
<dbReference type="PANTHER" id="PTHR16116:SF5">
    <property type="entry name" value="ZINC FINGER PROTEIN 839"/>
    <property type="match status" value="1"/>
</dbReference>
<evidence type="ECO:0000313" key="5">
    <source>
        <dbReference type="Proteomes" id="UP001178461"/>
    </source>
</evidence>
<dbReference type="Proteomes" id="UP001178461">
    <property type="component" value="Chromosome 1"/>
</dbReference>
<dbReference type="InterPro" id="IPR013087">
    <property type="entry name" value="Znf_C2H2_type"/>
</dbReference>
<dbReference type="GO" id="GO:0008270">
    <property type="term" value="F:zinc ion binding"/>
    <property type="evidence" value="ECO:0007669"/>
    <property type="project" value="UniProtKB-KW"/>
</dbReference>
<keyword evidence="5" id="KW-1185">Reference proteome</keyword>
<protein>
    <submittedName>
        <fullName evidence="4">Finger 839 isoform X1</fullName>
    </submittedName>
</protein>
<feature type="domain" description="C2H2-type" evidence="3">
    <location>
        <begin position="336"/>
        <end position="366"/>
    </location>
</feature>